<dbReference type="PANTHER" id="PTHR11220:SF1">
    <property type="entry name" value="HEME-BINDING PROTEIN 2"/>
    <property type="match status" value="1"/>
</dbReference>
<dbReference type="PANTHER" id="PTHR11220">
    <property type="entry name" value="HEME-BINDING PROTEIN-RELATED"/>
    <property type="match status" value="1"/>
</dbReference>
<evidence type="ECO:0000256" key="1">
    <source>
        <dbReference type="ARBA" id="ARBA00009817"/>
    </source>
</evidence>
<dbReference type="Gene3D" id="3.20.80.10">
    <property type="entry name" value="Regulatory factor, effector binding domain"/>
    <property type="match status" value="1"/>
</dbReference>
<dbReference type="InterPro" id="IPR011256">
    <property type="entry name" value="Reg_factor_effector_dom_sf"/>
</dbReference>
<feature type="non-terminal residue" evidence="3">
    <location>
        <position position="199"/>
    </location>
</feature>
<reference evidence="3 4" key="1">
    <citation type="submission" date="2013-11" db="EMBL/GenBank/DDBJ databases">
        <title>Genome sequencing of Stegodyphus mimosarum.</title>
        <authorList>
            <person name="Bechsgaard J."/>
        </authorList>
    </citation>
    <scope>NUCLEOTIDE SEQUENCE [LARGE SCALE GENOMIC DNA]</scope>
</reference>
<sequence length="199" mass="22454">MNILLVTALIALCLLNVSAENCERNGARCLDYTVLQTHEGYEERTYPSIVWVSASKNGKSKADVSRALIKLLYAYLGGANDRGENLEMMVPVRTAKKVYDGYNSYTMSIALLPEQSENPPVPTNPLVTVVREPETIYVARSFGGQARSDSIWDNEAEALKAFVSMDAAVNTTFYYINVYDSPWRETERLNEVWFKKNDF</sequence>
<comment type="similarity">
    <text evidence="1">Belongs to the HEBP family.</text>
</comment>
<evidence type="ECO:0000313" key="4">
    <source>
        <dbReference type="Proteomes" id="UP000054359"/>
    </source>
</evidence>
<dbReference type="AlphaFoldDB" id="A0A087UPM7"/>
<gene>
    <name evidence="3" type="ORF">X975_04771</name>
</gene>
<accession>A0A087UPM7</accession>
<feature type="signal peptide" evidence="2">
    <location>
        <begin position="1"/>
        <end position="19"/>
    </location>
</feature>
<name>A0A087UPM7_STEMI</name>
<dbReference type="OrthoDB" id="6424451at2759"/>
<keyword evidence="4" id="KW-1185">Reference proteome</keyword>
<dbReference type="Proteomes" id="UP000054359">
    <property type="component" value="Unassembled WGS sequence"/>
</dbReference>
<feature type="chain" id="PRO_5001830840" evidence="2">
    <location>
        <begin position="20"/>
        <end position="199"/>
    </location>
</feature>
<dbReference type="Pfam" id="PF04832">
    <property type="entry name" value="SOUL"/>
    <property type="match status" value="1"/>
</dbReference>
<proteinExistence type="inferred from homology"/>
<organism evidence="3 4">
    <name type="scientific">Stegodyphus mimosarum</name>
    <name type="common">African social velvet spider</name>
    <dbReference type="NCBI Taxonomy" id="407821"/>
    <lineage>
        <taxon>Eukaryota</taxon>
        <taxon>Metazoa</taxon>
        <taxon>Ecdysozoa</taxon>
        <taxon>Arthropoda</taxon>
        <taxon>Chelicerata</taxon>
        <taxon>Arachnida</taxon>
        <taxon>Araneae</taxon>
        <taxon>Araneomorphae</taxon>
        <taxon>Entelegynae</taxon>
        <taxon>Eresoidea</taxon>
        <taxon>Eresidae</taxon>
        <taxon>Stegodyphus</taxon>
    </lineage>
</organism>
<dbReference type="EMBL" id="KK120899">
    <property type="protein sequence ID" value="KFM79316.1"/>
    <property type="molecule type" value="Genomic_DNA"/>
</dbReference>
<dbReference type="STRING" id="407821.A0A087UPM7"/>
<dbReference type="SUPFAM" id="SSF55136">
    <property type="entry name" value="Probable bacterial effector-binding domain"/>
    <property type="match status" value="1"/>
</dbReference>
<evidence type="ECO:0000313" key="3">
    <source>
        <dbReference type="EMBL" id="KFM79316.1"/>
    </source>
</evidence>
<dbReference type="InterPro" id="IPR006917">
    <property type="entry name" value="SOUL_heme-bd"/>
</dbReference>
<dbReference type="FunFam" id="3.20.80.10:FF:000002">
    <property type="entry name" value="Heme-binding protein 2"/>
    <property type="match status" value="1"/>
</dbReference>
<evidence type="ECO:0000256" key="2">
    <source>
        <dbReference type="SAM" id="SignalP"/>
    </source>
</evidence>
<keyword evidence="2" id="KW-0732">Signal</keyword>
<dbReference type="OMA" id="VYDSPWR"/>
<protein>
    <submittedName>
        <fullName evidence="3">Heme-binding protein 1</fullName>
    </submittedName>
</protein>